<feature type="non-terminal residue" evidence="1">
    <location>
        <position position="1"/>
    </location>
</feature>
<dbReference type="AlphaFoldDB" id="A0A9N9J6T6"/>
<comment type="caution">
    <text evidence="1">The sequence shown here is derived from an EMBL/GenBank/DDBJ whole genome shotgun (WGS) entry which is preliminary data.</text>
</comment>
<name>A0A9N9J6T6_9GLOM</name>
<protein>
    <submittedName>
        <fullName evidence="1">7366_t:CDS:1</fullName>
    </submittedName>
</protein>
<evidence type="ECO:0000313" key="1">
    <source>
        <dbReference type="EMBL" id="CAG8767187.1"/>
    </source>
</evidence>
<proteinExistence type="predicted"/>
<gene>
    <name evidence="1" type="ORF">AMORRO_LOCUS16359</name>
</gene>
<evidence type="ECO:0000313" key="2">
    <source>
        <dbReference type="Proteomes" id="UP000789342"/>
    </source>
</evidence>
<dbReference type="InterPro" id="IPR025533">
    <property type="entry name" value="DUF4419"/>
</dbReference>
<dbReference type="EMBL" id="CAJVPV010044281">
    <property type="protein sequence ID" value="CAG8767187.1"/>
    <property type="molecule type" value="Genomic_DNA"/>
</dbReference>
<dbReference type="PANTHER" id="PTHR31252">
    <property type="entry name" value="DUF4419 DOMAIN-CONTAINING PROTEIN"/>
    <property type="match status" value="1"/>
</dbReference>
<reference evidence="1" key="1">
    <citation type="submission" date="2021-06" db="EMBL/GenBank/DDBJ databases">
        <authorList>
            <person name="Kallberg Y."/>
            <person name="Tangrot J."/>
            <person name="Rosling A."/>
        </authorList>
    </citation>
    <scope>NUCLEOTIDE SEQUENCE</scope>
    <source>
        <strain evidence="1">CL551</strain>
    </source>
</reference>
<sequence length="117" mass="12981">KNLVATYKGEIDQDYWSKICSRRSFGSGPSNISGWMLGFFPYDRTGEPIKYNSLEPEDIPNGRVAVPFTTDGGLKLKFIAGFVGANQEVLENSNEVVISPVIGWSVIDHVEDEKTHT</sequence>
<organism evidence="1 2">
    <name type="scientific">Acaulospora morrowiae</name>
    <dbReference type="NCBI Taxonomy" id="94023"/>
    <lineage>
        <taxon>Eukaryota</taxon>
        <taxon>Fungi</taxon>
        <taxon>Fungi incertae sedis</taxon>
        <taxon>Mucoromycota</taxon>
        <taxon>Glomeromycotina</taxon>
        <taxon>Glomeromycetes</taxon>
        <taxon>Diversisporales</taxon>
        <taxon>Acaulosporaceae</taxon>
        <taxon>Acaulospora</taxon>
    </lineage>
</organism>
<dbReference type="OrthoDB" id="9978173at2759"/>
<dbReference type="PANTHER" id="PTHR31252:SF11">
    <property type="entry name" value="DUF4419 DOMAIN-CONTAINING PROTEIN"/>
    <property type="match status" value="1"/>
</dbReference>
<dbReference type="Pfam" id="PF14388">
    <property type="entry name" value="DUF4419"/>
    <property type="match status" value="1"/>
</dbReference>
<dbReference type="Proteomes" id="UP000789342">
    <property type="component" value="Unassembled WGS sequence"/>
</dbReference>
<keyword evidence="2" id="KW-1185">Reference proteome</keyword>
<accession>A0A9N9J6T6</accession>